<comment type="caution">
    <text evidence="3">The sequence shown here is derived from an EMBL/GenBank/DDBJ whole genome shotgun (WGS) entry which is preliminary data.</text>
</comment>
<accession>A0A1W0WPF5</accession>
<keyword evidence="2" id="KW-0812">Transmembrane</keyword>
<name>A0A1W0WPF5_HYPEX</name>
<feature type="region of interest" description="Disordered" evidence="1">
    <location>
        <begin position="182"/>
        <end position="229"/>
    </location>
</feature>
<keyword evidence="4" id="KW-1185">Reference proteome</keyword>
<evidence type="ECO:0000256" key="1">
    <source>
        <dbReference type="SAM" id="MobiDB-lite"/>
    </source>
</evidence>
<evidence type="ECO:0000313" key="3">
    <source>
        <dbReference type="EMBL" id="OQV17086.1"/>
    </source>
</evidence>
<gene>
    <name evidence="3" type="ORF">BV898_08802</name>
</gene>
<proteinExistence type="predicted"/>
<dbReference type="AlphaFoldDB" id="A0A1W0WPF5"/>
<protein>
    <submittedName>
        <fullName evidence="3">Uncharacterized protein</fullName>
    </submittedName>
</protein>
<feature type="compositionally biased region" description="Basic and acidic residues" evidence="1">
    <location>
        <begin position="200"/>
        <end position="216"/>
    </location>
</feature>
<keyword evidence="2" id="KW-1133">Transmembrane helix</keyword>
<organism evidence="3 4">
    <name type="scientific">Hypsibius exemplaris</name>
    <name type="common">Freshwater tardigrade</name>
    <dbReference type="NCBI Taxonomy" id="2072580"/>
    <lineage>
        <taxon>Eukaryota</taxon>
        <taxon>Metazoa</taxon>
        <taxon>Ecdysozoa</taxon>
        <taxon>Tardigrada</taxon>
        <taxon>Eutardigrada</taxon>
        <taxon>Parachela</taxon>
        <taxon>Hypsibioidea</taxon>
        <taxon>Hypsibiidae</taxon>
        <taxon>Hypsibius</taxon>
    </lineage>
</organism>
<dbReference type="Proteomes" id="UP000192578">
    <property type="component" value="Unassembled WGS sequence"/>
</dbReference>
<sequence length="301" mass="33050">MDFVRNAIVLRVGIAALLSCVDNFAGTTALAVGSGTGQEEPLEVQQQPQDRECEVRIFQDGPPGRAFKLAINIEIRHGEPNTLTACTTNDQMFQLRFSEPVPHTMFVTESNSTLNFKYLLKVGRKCMYWPMESIKTPFEVVSCSEEEEEDCSCPHQVHIEKEEVSEEADGLDGDVTTAAAARAPVAASETPTSFPTPEVPEAKTHGHTSVEEDRAATIESPKTKSANGLLATDGDAAINHTTTEPANRWNDQQDLWSILSVAVVYLCGIIWLAFYLHRQQQSGRTPDANLEANVRLLPPPV</sequence>
<keyword evidence="2" id="KW-0472">Membrane</keyword>
<feature type="transmembrane region" description="Helical" evidence="2">
    <location>
        <begin position="255"/>
        <end position="276"/>
    </location>
</feature>
<dbReference type="EMBL" id="MTYJ01000066">
    <property type="protein sequence ID" value="OQV17086.1"/>
    <property type="molecule type" value="Genomic_DNA"/>
</dbReference>
<reference evidence="4" key="1">
    <citation type="submission" date="2017-01" db="EMBL/GenBank/DDBJ databases">
        <title>Comparative genomics of anhydrobiosis in the tardigrade Hypsibius dujardini.</title>
        <authorList>
            <person name="Yoshida Y."/>
            <person name="Koutsovoulos G."/>
            <person name="Laetsch D."/>
            <person name="Stevens L."/>
            <person name="Kumar S."/>
            <person name="Horikawa D."/>
            <person name="Ishino K."/>
            <person name="Komine S."/>
            <person name="Tomita M."/>
            <person name="Blaxter M."/>
            <person name="Arakawa K."/>
        </authorList>
    </citation>
    <scope>NUCLEOTIDE SEQUENCE [LARGE SCALE GENOMIC DNA]</scope>
    <source>
        <strain evidence="4">Z151</strain>
    </source>
</reference>
<evidence type="ECO:0000313" key="4">
    <source>
        <dbReference type="Proteomes" id="UP000192578"/>
    </source>
</evidence>
<evidence type="ECO:0000256" key="2">
    <source>
        <dbReference type="SAM" id="Phobius"/>
    </source>
</evidence>